<evidence type="ECO:0000313" key="2">
    <source>
        <dbReference type="Proteomes" id="UP001432146"/>
    </source>
</evidence>
<organism evidence="1 2">
    <name type="scientific">Tetragonisca angustula</name>
    <dbReference type="NCBI Taxonomy" id="166442"/>
    <lineage>
        <taxon>Eukaryota</taxon>
        <taxon>Metazoa</taxon>
        <taxon>Ecdysozoa</taxon>
        <taxon>Arthropoda</taxon>
        <taxon>Hexapoda</taxon>
        <taxon>Insecta</taxon>
        <taxon>Pterygota</taxon>
        <taxon>Neoptera</taxon>
        <taxon>Endopterygota</taxon>
        <taxon>Hymenoptera</taxon>
        <taxon>Apocrita</taxon>
        <taxon>Aculeata</taxon>
        <taxon>Apoidea</taxon>
        <taxon>Anthophila</taxon>
        <taxon>Apidae</taxon>
        <taxon>Tetragonisca</taxon>
    </lineage>
</organism>
<dbReference type="AlphaFoldDB" id="A0AAW1AKI1"/>
<accession>A0AAW1AKI1</accession>
<comment type="caution">
    <text evidence="1">The sequence shown here is derived from an EMBL/GenBank/DDBJ whole genome shotgun (WGS) entry which is preliminary data.</text>
</comment>
<proteinExistence type="predicted"/>
<protein>
    <submittedName>
        <fullName evidence="1">Uncharacterized protein</fullName>
    </submittedName>
</protein>
<keyword evidence="2" id="KW-1185">Reference proteome</keyword>
<dbReference type="EMBL" id="JAWNGG020000004">
    <property type="protein sequence ID" value="KAK9310315.1"/>
    <property type="molecule type" value="Genomic_DNA"/>
</dbReference>
<dbReference type="Proteomes" id="UP001432146">
    <property type="component" value="Unassembled WGS sequence"/>
</dbReference>
<gene>
    <name evidence="1" type="ORF">QLX08_000322</name>
</gene>
<name>A0AAW1AKI1_9HYME</name>
<sequence length="66" mass="7806">MAQEFDIIEITNKIECSREGCLSSNLWQKNRPTHEIFILDITASLKDIEMTLVERKVTLKLSRRWI</sequence>
<reference evidence="1 2" key="1">
    <citation type="submission" date="2024-05" db="EMBL/GenBank/DDBJ databases">
        <title>The nuclear and mitochondrial genome assemblies of Tetragonisca angustula (Apidae: Meliponini), a tiny yet remarkable pollinator in the Neotropics.</title>
        <authorList>
            <person name="Ferrari R."/>
            <person name="Ricardo P.C."/>
            <person name="Dias F.C."/>
            <person name="Araujo N.S."/>
            <person name="Soares D.O."/>
            <person name="Zhou Q.-S."/>
            <person name="Zhu C.-D."/>
            <person name="Coutinho L."/>
            <person name="Airas M.C."/>
            <person name="Batista T.M."/>
        </authorList>
    </citation>
    <scope>NUCLEOTIDE SEQUENCE [LARGE SCALE GENOMIC DNA]</scope>
    <source>
        <strain evidence="1">ASF017062</strain>
        <tissue evidence="1">Abdomen</tissue>
    </source>
</reference>
<evidence type="ECO:0000313" key="1">
    <source>
        <dbReference type="EMBL" id="KAK9310315.1"/>
    </source>
</evidence>